<dbReference type="EMBL" id="JAUTXT010000018">
    <property type="protein sequence ID" value="KAK3674779.1"/>
    <property type="molecule type" value="Genomic_DNA"/>
</dbReference>
<keyword evidence="3" id="KW-1185">Reference proteome</keyword>
<protein>
    <submittedName>
        <fullName evidence="2">Uncharacterized protein</fullName>
    </submittedName>
</protein>
<reference evidence="2" key="1">
    <citation type="submission" date="2023-07" db="EMBL/GenBank/DDBJ databases">
        <title>Black Yeasts Isolated from many extreme environments.</title>
        <authorList>
            <person name="Coleine C."/>
            <person name="Stajich J.E."/>
            <person name="Selbmann L."/>
        </authorList>
    </citation>
    <scope>NUCLEOTIDE SEQUENCE</scope>
    <source>
        <strain evidence="2">CCFEE 5485</strain>
    </source>
</reference>
<dbReference type="Proteomes" id="UP001274830">
    <property type="component" value="Unassembled WGS sequence"/>
</dbReference>
<evidence type="ECO:0000313" key="3">
    <source>
        <dbReference type="Proteomes" id="UP001274830"/>
    </source>
</evidence>
<feature type="compositionally biased region" description="Basic and acidic residues" evidence="1">
    <location>
        <begin position="87"/>
        <end position="102"/>
    </location>
</feature>
<proteinExistence type="predicted"/>
<feature type="compositionally biased region" description="Polar residues" evidence="1">
    <location>
        <begin position="63"/>
        <end position="79"/>
    </location>
</feature>
<name>A0AAE0WN16_9PEZI</name>
<dbReference type="AlphaFoldDB" id="A0AAE0WN16"/>
<feature type="region of interest" description="Disordered" evidence="1">
    <location>
        <begin position="1"/>
        <end position="133"/>
    </location>
</feature>
<accession>A0AAE0WN16</accession>
<sequence>MEKPIWKQDSSVGSENDPAGIELSRKQSEPLPNTDDALKGAERTPTNSSITETPNIDAATPRADSTAQTTEQSGTSSTDFLDALEQLYERRRESHRALDLGDKLPGSTQESNHYSDSPGQYSQDSSQDSALPYTAASVCDRRAPGWACR</sequence>
<feature type="compositionally biased region" description="Polar residues" evidence="1">
    <location>
        <begin position="106"/>
        <end position="129"/>
    </location>
</feature>
<evidence type="ECO:0000256" key="1">
    <source>
        <dbReference type="SAM" id="MobiDB-lite"/>
    </source>
</evidence>
<comment type="caution">
    <text evidence="2">The sequence shown here is derived from an EMBL/GenBank/DDBJ whole genome shotgun (WGS) entry which is preliminary data.</text>
</comment>
<gene>
    <name evidence="2" type="ORF">LTR78_005501</name>
</gene>
<evidence type="ECO:0000313" key="2">
    <source>
        <dbReference type="EMBL" id="KAK3674779.1"/>
    </source>
</evidence>
<feature type="compositionally biased region" description="Polar residues" evidence="1">
    <location>
        <begin position="44"/>
        <end position="54"/>
    </location>
</feature>
<organism evidence="2 3">
    <name type="scientific">Recurvomyces mirabilis</name>
    <dbReference type="NCBI Taxonomy" id="574656"/>
    <lineage>
        <taxon>Eukaryota</taxon>
        <taxon>Fungi</taxon>
        <taxon>Dikarya</taxon>
        <taxon>Ascomycota</taxon>
        <taxon>Pezizomycotina</taxon>
        <taxon>Dothideomycetes</taxon>
        <taxon>Dothideomycetidae</taxon>
        <taxon>Mycosphaerellales</taxon>
        <taxon>Teratosphaeriaceae</taxon>
        <taxon>Recurvomyces</taxon>
    </lineage>
</organism>